<keyword evidence="2" id="KW-0238">DNA-binding</keyword>
<dbReference type="Pfam" id="PF07702">
    <property type="entry name" value="UTRA"/>
    <property type="match status" value="1"/>
</dbReference>
<accession>A0A0F7D436</accession>
<dbReference type="Proteomes" id="UP000183090">
    <property type="component" value="Unassembled WGS sequence"/>
</dbReference>
<reference evidence="7" key="2">
    <citation type="submission" date="2015-04" db="EMBL/GenBank/DDBJ databases">
        <title>Complete genome sequence of Salinicoccus halodurans strain H3B36, isolated from the Qaidam basin of China.</title>
        <authorList>
            <person name="Ma Y."/>
            <person name="Jiang K."/>
            <person name="Xue Y."/>
        </authorList>
    </citation>
    <scope>NUCLEOTIDE SEQUENCE [LARGE SCALE GENOMIC DNA]</scope>
    <source>
        <strain evidence="7">H3B36</strain>
    </source>
</reference>
<dbReference type="Proteomes" id="UP000034029">
    <property type="component" value="Chromosome"/>
</dbReference>
<dbReference type="KEGG" id="shv:AAT16_04570"/>
<dbReference type="InterPro" id="IPR028978">
    <property type="entry name" value="Chorismate_lyase_/UTRA_dom_sf"/>
</dbReference>
<dbReference type="PANTHER" id="PTHR44846">
    <property type="entry name" value="MANNOSYL-D-GLYCERATE TRANSPORT/METABOLISM SYSTEM REPRESSOR MNGR-RELATED"/>
    <property type="match status" value="1"/>
</dbReference>
<dbReference type="SMART" id="SM00345">
    <property type="entry name" value="HTH_GNTR"/>
    <property type="match status" value="1"/>
</dbReference>
<dbReference type="InterPro" id="IPR050679">
    <property type="entry name" value="Bact_HTH_transcr_reg"/>
</dbReference>
<evidence type="ECO:0000313" key="8">
    <source>
        <dbReference type="Proteomes" id="UP000183090"/>
    </source>
</evidence>
<feature type="domain" description="HTH gntR-type" evidence="4">
    <location>
        <begin position="8"/>
        <end position="76"/>
    </location>
</feature>
<dbReference type="InterPro" id="IPR000524">
    <property type="entry name" value="Tscrpt_reg_HTH_GntR"/>
</dbReference>
<evidence type="ECO:0000256" key="2">
    <source>
        <dbReference type="ARBA" id="ARBA00023125"/>
    </source>
</evidence>
<evidence type="ECO:0000313" key="7">
    <source>
        <dbReference type="Proteomes" id="UP000034029"/>
    </source>
</evidence>
<dbReference type="Gene3D" id="1.10.10.10">
    <property type="entry name" value="Winged helix-like DNA-binding domain superfamily/Winged helix DNA-binding domain"/>
    <property type="match status" value="1"/>
</dbReference>
<dbReference type="CDD" id="cd07377">
    <property type="entry name" value="WHTH_GntR"/>
    <property type="match status" value="1"/>
</dbReference>
<dbReference type="SUPFAM" id="SSF64288">
    <property type="entry name" value="Chorismate lyase-like"/>
    <property type="match status" value="1"/>
</dbReference>
<dbReference type="EMBL" id="FOTB01000001">
    <property type="protein sequence ID" value="SFK52427.1"/>
    <property type="molecule type" value="Genomic_DNA"/>
</dbReference>
<dbReference type="AlphaFoldDB" id="A0A0F7D436"/>
<keyword evidence="3" id="KW-0804">Transcription</keyword>
<dbReference type="RefSeq" id="WP_046789740.1">
    <property type="nucleotide sequence ID" value="NZ_CP011366.1"/>
</dbReference>
<dbReference type="InterPro" id="IPR036390">
    <property type="entry name" value="WH_DNA-bd_sf"/>
</dbReference>
<dbReference type="PROSITE" id="PS50949">
    <property type="entry name" value="HTH_GNTR"/>
    <property type="match status" value="1"/>
</dbReference>
<reference evidence="5 7" key="1">
    <citation type="journal article" date="2015" name="Int. J. Syst. Evol. Microbiol.">
        <title>Complete genome sequence of Salinicoccus halodurans H3B36, isolated from the Qaidam Basin in China.</title>
        <authorList>
            <person name="Jiang K."/>
            <person name="Xue Y."/>
            <person name="Ma Y."/>
        </authorList>
    </citation>
    <scope>NUCLEOTIDE SEQUENCE [LARGE SCALE GENOMIC DNA]</scope>
    <source>
        <strain evidence="5 7">H3B36</strain>
    </source>
</reference>
<evidence type="ECO:0000256" key="3">
    <source>
        <dbReference type="ARBA" id="ARBA00023163"/>
    </source>
</evidence>
<dbReference type="GO" id="GO:0045892">
    <property type="term" value="P:negative regulation of DNA-templated transcription"/>
    <property type="evidence" value="ECO:0007669"/>
    <property type="project" value="TreeGrafter"/>
</dbReference>
<evidence type="ECO:0000313" key="6">
    <source>
        <dbReference type="EMBL" id="SFK52427.1"/>
    </source>
</evidence>
<sequence>MNQSGFNVSNESIIRNAIQEMILNNDLKPGDKLPSENVLADEYKVKRIIVRNALVQMEKMGILGSRQGVGRFVKEKMPVIELDMSGRRSFSDKMREQGVPYESRVIFAGYATDKEQGKYRVAFGLTDNIAIYKVARLRIVNHVPCALHVSYIRKDVVPEIDDDRNQLSSLFNYYKKNGIVNLKSVDTQIHTAFPTLNEQRKLECQELVPLIVYESQTVDEDTGDIIEQTRILYRSDLFKHSLGSVN</sequence>
<gene>
    <name evidence="5" type="ORF">AAT16_04570</name>
    <name evidence="6" type="ORF">SAMN05216235_0150</name>
</gene>
<dbReference type="GO" id="GO:0003677">
    <property type="term" value="F:DNA binding"/>
    <property type="evidence" value="ECO:0007669"/>
    <property type="project" value="UniProtKB-KW"/>
</dbReference>
<dbReference type="EMBL" id="CP011366">
    <property type="protein sequence ID" value="AKG73550.1"/>
    <property type="molecule type" value="Genomic_DNA"/>
</dbReference>
<reference evidence="6 8" key="3">
    <citation type="submission" date="2016-10" db="EMBL/GenBank/DDBJ databases">
        <authorList>
            <person name="Varghese N."/>
            <person name="Submissions S."/>
        </authorList>
    </citation>
    <scope>NUCLEOTIDE SEQUENCE [LARGE SCALE GENOMIC DNA]</scope>
    <source>
        <strain evidence="6 8">CGMCC 1.6501</strain>
    </source>
</reference>
<evidence type="ECO:0000313" key="5">
    <source>
        <dbReference type="EMBL" id="AKG73550.1"/>
    </source>
</evidence>
<keyword evidence="1" id="KW-0805">Transcription regulation</keyword>
<name>A0A0F7D436_9STAP</name>
<dbReference type="InterPro" id="IPR011663">
    <property type="entry name" value="UTRA"/>
</dbReference>
<dbReference type="PRINTS" id="PR00035">
    <property type="entry name" value="HTHGNTR"/>
</dbReference>
<dbReference type="OrthoDB" id="9816541at2"/>
<dbReference type="GO" id="GO:0003700">
    <property type="term" value="F:DNA-binding transcription factor activity"/>
    <property type="evidence" value="ECO:0007669"/>
    <property type="project" value="InterPro"/>
</dbReference>
<protein>
    <submittedName>
        <fullName evidence="6">Transcriptional regulator, GntR family</fullName>
    </submittedName>
</protein>
<dbReference type="PANTHER" id="PTHR44846:SF17">
    <property type="entry name" value="GNTR-FAMILY TRANSCRIPTIONAL REGULATOR"/>
    <property type="match status" value="1"/>
</dbReference>
<dbReference type="SMART" id="SM00866">
    <property type="entry name" value="UTRA"/>
    <property type="match status" value="1"/>
</dbReference>
<organism evidence="6 8">
    <name type="scientific">Salinicoccus halodurans</name>
    <dbReference type="NCBI Taxonomy" id="407035"/>
    <lineage>
        <taxon>Bacteria</taxon>
        <taxon>Bacillati</taxon>
        <taxon>Bacillota</taxon>
        <taxon>Bacilli</taxon>
        <taxon>Bacillales</taxon>
        <taxon>Staphylococcaceae</taxon>
        <taxon>Salinicoccus</taxon>
    </lineage>
</organism>
<dbReference type="Gene3D" id="3.40.1410.10">
    <property type="entry name" value="Chorismate lyase-like"/>
    <property type="match status" value="1"/>
</dbReference>
<evidence type="ECO:0000259" key="4">
    <source>
        <dbReference type="PROSITE" id="PS50949"/>
    </source>
</evidence>
<dbReference type="SUPFAM" id="SSF46785">
    <property type="entry name" value="Winged helix' DNA-binding domain"/>
    <property type="match status" value="1"/>
</dbReference>
<evidence type="ECO:0000256" key="1">
    <source>
        <dbReference type="ARBA" id="ARBA00023015"/>
    </source>
</evidence>
<proteinExistence type="predicted"/>
<dbReference type="Pfam" id="PF00392">
    <property type="entry name" value="GntR"/>
    <property type="match status" value="1"/>
</dbReference>
<dbReference type="InterPro" id="IPR036388">
    <property type="entry name" value="WH-like_DNA-bd_sf"/>
</dbReference>
<keyword evidence="7" id="KW-1185">Reference proteome</keyword>